<evidence type="ECO:0000259" key="6">
    <source>
        <dbReference type="Pfam" id="PF17953"/>
    </source>
</evidence>
<organism evidence="7 8">
    <name type="scientific">Butyricicoccus porcorum</name>
    <dbReference type="NCBI Taxonomy" id="1945634"/>
    <lineage>
        <taxon>Bacteria</taxon>
        <taxon>Bacillati</taxon>
        <taxon>Bacillota</taxon>
        <taxon>Clostridia</taxon>
        <taxon>Eubacteriales</taxon>
        <taxon>Butyricicoccaceae</taxon>
        <taxon>Butyricicoccus</taxon>
    </lineage>
</organism>
<dbReference type="Proteomes" id="UP000194903">
    <property type="component" value="Unassembled WGS sequence"/>
</dbReference>
<feature type="domain" description="Csm4 C-terminal" evidence="6">
    <location>
        <begin position="238"/>
        <end position="327"/>
    </location>
</feature>
<dbReference type="NCBIfam" id="TIGR01903">
    <property type="entry name" value="cas5_csm4"/>
    <property type="match status" value="1"/>
</dbReference>
<dbReference type="EMBL" id="NHOC01000014">
    <property type="protein sequence ID" value="OUM19581.1"/>
    <property type="molecule type" value="Genomic_DNA"/>
</dbReference>
<protein>
    <recommendedName>
        <fullName evidence="2">CRISPR system Cms protein Csm4</fullName>
    </recommendedName>
</protein>
<dbReference type="GO" id="GO:0003723">
    <property type="term" value="F:RNA binding"/>
    <property type="evidence" value="ECO:0007669"/>
    <property type="project" value="UniProtKB-KW"/>
</dbReference>
<evidence type="ECO:0000256" key="3">
    <source>
        <dbReference type="ARBA" id="ARBA00022884"/>
    </source>
</evidence>
<comment type="similarity">
    <text evidence="1">Belongs to the CRISPR-associated Csm4 family.</text>
</comment>
<dbReference type="InterPro" id="IPR005510">
    <property type="entry name" value="Csm4"/>
</dbReference>
<comment type="caution">
    <text evidence="7">The sequence shown here is derived from an EMBL/GenBank/DDBJ whole genome shotgun (WGS) entry which is preliminary data.</text>
</comment>
<keyword evidence="3" id="KW-0694">RNA-binding</keyword>
<keyword evidence="4" id="KW-0051">Antiviral defense</keyword>
<reference evidence="7 8" key="1">
    <citation type="submission" date="2017-05" db="EMBL/GenBank/DDBJ databases">
        <title>Butyricicoccus porcorum sp. nov. a butyrate-producing bacterium from the swine intestinal tract.</title>
        <authorList>
            <person name="Trachsel J."/>
            <person name="Humphrey S."/>
            <person name="Allen H.K."/>
        </authorList>
    </citation>
    <scope>NUCLEOTIDE SEQUENCE [LARGE SCALE GENOMIC DNA]</scope>
    <source>
        <strain evidence="7">BB10</strain>
    </source>
</reference>
<evidence type="ECO:0000256" key="4">
    <source>
        <dbReference type="ARBA" id="ARBA00023118"/>
    </source>
</evidence>
<dbReference type="Pfam" id="PF03787">
    <property type="entry name" value="RAMPs"/>
    <property type="match status" value="1"/>
</dbReference>
<dbReference type="Pfam" id="PF17953">
    <property type="entry name" value="Csm4_C"/>
    <property type="match status" value="1"/>
</dbReference>
<dbReference type="OrthoDB" id="9792564at2"/>
<evidence type="ECO:0000256" key="2">
    <source>
        <dbReference type="ARBA" id="ARBA00016109"/>
    </source>
</evidence>
<proteinExistence type="inferred from homology"/>
<accession>A0A252F1N4</accession>
<dbReference type="RefSeq" id="WP_087022098.1">
    <property type="nucleotide sequence ID" value="NZ_CP178353.1"/>
</dbReference>
<keyword evidence="8" id="KW-1185">Reference proteome</keyword>
<feature type="domain" description="CRISPR type III-associated protein" evidence="5">
    <location>
        <begin position="8"/>
        <end position="208"/>
    </location>
</feature>
<evidence type="ECO:0000313" key="7">
    <source>
        <dbReference type="EMBL" id="OUM19581.1"/>
    </source>
</evidence>
<name>A0A252F1N4_9FIRM</name>
<evidence type="ECO:0000256" key="1">
    <source>
        <dbReference type="ARBA" id="ARBA00005772"/>
    </source>
</evidence>
<dbReference type="InterPro" id="IPR040932">
    <property type="entry name" value="Csm4_C"/>
</dbReference>
<dbReference type="AlphaFoldDB" id="A0A252F1N4"/>
<dbReference type="InterPro" id="IPR005537">
    <property type="entry name" value="RAMP_III_fam"/>
</dbReference>
<evidence type="ECO:0000259" key="5">
    <source>
        <dbReference type="Pfam" id="PF03787"/>
    </source>
</evidence>
<dbReference type="GO" id="GO:0051607">
    <property type="term" value="P:defense response to virus"/>
    <property type="evidence" value="ECO:0007669"/>
    <property type="project" value="UniProtKB-KW"/>
</dbReference>
<sequence length="329" mass="36831">MNYCLFNLSFTSPVHFGDSELAHSLDTSGMTCHADTLFSALCHAAYSIGGTQKVEWLINAAKQDRLRLSDCMPFDRKHFYLPRPYWLPKKKLELQSGDRKALKKAEWIPASEMECCLAALRGERAYDWLNAKNKSSFGKDITTERAAVIESEDANPYAVGAYCFAENTGLYFILQYQSSEEKDTIETLAEALGYSGIGGKSSSGYGKFTLDDPILLNDPEDPYDDDTVWLYTALHNEAANHCLLVSTALPAAGELDHALENSNFQLLRRGGFSHPISSNSSLRKKKTQYLFSPGSVFTYRFSGDIFEVGQTELHKIYRYGRPIFLGVTL</sequence>
<gene>
    <name evidence="7" type="ORF">CBW42_12435</name>
</gene>
<evidence type="ECO:0000313" key="8">
    <source>
        <dbReference type="Proteomes" id="UP000194903"/>
    </source>
</evidence>